<evidence type="ECO:0000259" key="1">
    <source>
        <dbReference type="Pfam" id="PF14417"/>
    </source>
</evidence>
<organism evidence="2 3">
    <name type="scientific">Clostridium algifaecis</name>
    <dbReference type="NCBI Taxonomy" id="1472040"/>
    <lineage>
        <taxon>Bacteria</taxon>
        <taxon>Bacillati</taxon>
        <taxon>Bacillota</taxon>
        <taxon>Clostridia</taxon>
        <taxon>Eubacteriales</taxon>
        <taxon>Clostridiaceae</taxon>
        <taxon>Clostridium</taxon>
    </lineage>
</organism>
<accession>A0ABS4KSG7</accession>
<gene>
    <name evidence="2" type="ORF">J2Z42_001652</name>
</gene>
<dbReference type="RefSeq" id="WP_209702129.1">
    <property type="nucleotide sequence ID" value="NZ_JAGGLM010000009.1"/>
</dbReference>
<proteinExistence type="predicted"/>
<sequence>MDDNKIFGLHSSFYYFGLQHLYINMYQYIKLGLKRNEFICLFTNYDLYDFIRHSPKIDENKILYVQDVSRILNMYKSLELKDIKNELLKYEKTVTDKGYSGIRFIIDSKHLIDNTSKEEFLKIDSDVTKIISKTRSSVMCIYDFEDYIVDKKTIDDEIMDESYKNHLHRLYNSKLIDSRKLIKI</sequence>
<evidence type="ECO:0000313" key="3">
    <source>
        <dbReference type="Proteomes" id="UP001519307"/>
    </source>
</evidence>
<dbReference type="Proteomes" id="UP001519307">
    <property type="component" value="Unassembled WGS sequence"/>
</dbReference>
<keyword evidence="3" id="KW-1185">Reference proteome</keyword>
<evidence type="ECO:0000313" key="2">
    <source>
        <dbReference type="EMBL" id="MBP2032973.1"/>
    </source>
</evidence>
<dbReference type="InterPro" id="IPR025847">
    <property type="entry name" value="MEDS_domain"/>
</dbReference>
<dbReference type="EMBL" id="JAGGLM010000009">
    <property type="protein sequence ID" value="MBP2032973.1"/>
    <property type="molecule type" value="Genomic_DNA"/>
</dbReference>
<comment type="caution">
    <text evidence="2">The sequence shown here is derived from an EMBL/GenBank/DDBJ whole genome shotgun (WGS) entry which is preliminary data.</text>
</comment>
<name>A0ABS4KSG7_9CLOT</name>
<protein>
    <submittedName>
        <fullName evidence="2">GTPase involved in cell partitioning and DNA repair</fullName>
    </submittedName>
</protein>
<reference evidence="2 3" key="1">
    <citation type="submission" date="2021-03" db="EMBL/GenBank/DDBJ databases">
        <title>Genomic Encyclopedia of Type Strains, Phase IV (KMG-IV): sequencing the most valuable type-strain genomes for metagenomic binning, comparative biology and taxonomic classification.</title>
        <authorList>
            <person name="Goeker M."/>
        </authorList>
    </citation>
    <scope>NUCLEOTIDE SEQUENCE [LARGE SCALE GENOMIC DNA]</scope>
    <source>
        <strain evidence="2 3">DSM 28783</strain>
    </source>
</reference>
<feature type="domain" description="MEDS" evidence="1">
    <location>
        <begin position="10"/>
        <end position="166"/>
    </location>
</feature>
<dbReference type="Pfam" id="PF14417">
    <property type="entry name" value="MEDS"/>
    <property type="match status" value="1"/>
</dbReference>